<dbReference type="PANTHER" id="PTHR43845:SF1">
    <property type="entry name" value="BLR5969 PROTEIN"/>
    <property type="match status" value="1"/>
</dbReference>
<dbReference type="InterPro" id="IPR042099">
    <property type="entry name" value="ANL_N_sf"/>
</dbReference>
<evidence type="ECO:0000313" key="3">
    <source>
        <dbReference type="Proteomes" id="UP000823637"/>
    </source>
</evidence>
<organism evidence="2 3">
    <name type="scientific">Candidatus Enterocola intestinipullorum</name>
    <dbReference type="NCBI Taxonomy" id="2840783"/>
    <lineage>
        <taxon>Bacteria</taxon>
        <taxon>Pseudomonadati</taxon>
        <taxon>Bacteroidota</taxon>
        <taxon>Bacteroidia</taxon>
        <taxon>Bacteroidales</taxon>
        <taxon>Candidatus Enterocola</taxon>
    </lineage>
</organism>
<proteinExistence type="predicted"/>
<dbReference type="InterPro" id="IPR000873">
    <property type="entry name" value="AMP-dep_synth/lig_dom"/>
</dbReference>
<dbReference type="Gene3D" id="3.30.300.30">
    <property type="match status" value="1"/>
</dbReference>
<comment type="caution">
    <text evidence="2">The sequence shown here is derived from an EMBL/GenBank/DDBJ whole genome shotgun (WGS) entry which is preliminary data.</text>
</comment>
<reference evidence="2" key="1">
    <citation type="submission" date="2020-10" db="EMBL/GenBank/DDBJ databases">
        <authorList>
            <person name="Gilroy R."/>
        </authorList>
    </citation>
    <scope>NUCLEOTIDE SEQUENCE</scope>
    <source>
        <strain evidence="2">D3-1215</strain>
    </source>
</reference>
<sequence>MKIFEVNKNLQFSSPREIKEFQDRALVANIEYMATASPYYKELFSREKIDAAKIRSVADLAGIPTTDKTILQKRNSDFVAVAAENIIDYTTTSGTLGKPVVVPLSENDLRRLAYNEQNSFTTAGLGRSDILQLMLTLDKRFMAGMAYFLGAREMGMGVIRVGSGVPGLQWDTVSQIHPTACMAVPTFLLKLSAYAEAEGIDFRNSSLKTAICIGEGMRNPDLSPNTIGQRLAAEWPELALRSTYASTEMQTSFTECACCCGGHAPADLVICEFLDESGNPVGEGEAGELCITTLGVEAFPLLRFRTGDICLHWTSPCACGRNTLRVSPLLGRKQQMIKYKGTTFYPSALYDVLDDVREVDCYVVELFTNATGTDDILIHALCPSFSDAVQAKIKDECRRILRATPPVRFGTQEEIEALRMPPGSRKIVKLIDKRRGVKWE</sequence>
<accession>A0A9D9EHS2</accession>
<name>A0A9D9EHS2_9BACT</name>
<dbReference type="Gene3D" id="3.40.50.12780">
    <property type="entry name" value="N-terminal domain of ligase-like"/>
    <property type="match status" value="1"/>
</dbReference>
<gene>
    <name evidence="2" type="ORF">IAC32_03690</name>
</gene>
<dbReference type="Pfam" id="PF00501">
    <property type="entry name" value="AMP-binding"/>
    <property type="match status" value="1"/>
</dbReference>
<dbReference type="AlphaFoldDB" id="A0A9D9EHS2"/>
<dbReference type="EMBL" id="JADIMR010000050">
    <property type="protein sequence ID" value="MBO8446831.1"/>
    <property type="molecule type" value="Genomic_DNA"/>
</dbReference>
<protein>
    <submittedName>
        <fullName evidence="2">AMP-binding protein</fullName>
    </submittedName>
</protein>
<dbReference type="SUPFAM" id="SSF56801">
    <property type="entry name" value="Acetyl-CoA synthetase-like"/>
    <property type="match status" value="1"/>
</dbReference>
<evidence type="ECO:0000313" key="2">
    <source>
        <dbReference type="EMBL" id="MBO8446831.1"/>
    </source>
</evidence>
<dbReference type="PANTHER" id="PTHR43845">
    <property type="entry name" value="BLR5969 PROTEIN"/>
    <property type="match status" value="1"/>
</dbReference>
<dbReference type="InterPro" id="IPR045851">
    <property type="entry name" value="AMP-bd_C_sf"/>
</dbReference>
<feature type="domain" description="AMP-dependent synthetase/ligase" evidence="1">
    <location>
        <begin position="75"/>
        <end position="293"/>
    </location>
</feature>
<evidence type="ECO:0000259" key="1">
    <source>
        <dbReference type="Pfam" id="PF00501"/>
    </source>
</evidence>
<dbReference type="Proteomes" id="UP000823637">
    <property type="component" value="Unassembled WGS sequence"/>
</dbReference>
<reference evidence="2" key="2">
    <citation type="journal article" date="2021" name="PeerJ">
        <title>Extensive microbial diversity within the chicken gut microbiome revealed by metagenomics and culture.</title>
        <authorList>
            <person name="Gilroy R."/>
            <person name="Ravi A."/>
            <person name="Getino M."/>
            <person name="Pursley I."/>
            <person name="Horton D.L."/>
            <person name="Alikhan N.F."/>
            <person name="Baker D."/>
            <person name="Gharbi K."/>
            <person name="Hall N."/>
            <person name="Watson M."/>
            <person name="Adriaenssens E.M."/>
            <person name="Foster-Nyarko E."/>
            <person name="Jarju S."/>
            <person name="Secka A."/>
            <person name="Antonio M."/>
            <person name="Oren A."/>
            <person name="Chaudhuri R.R."/>
            <person name="La Ragione R."/>
            <person name="Hildebrand F."/>
            <person name="Pallen M.J."/>
        </authorList>
    </citation>
    <scope>NUCLEOTIDE SEQUENCE</scope>
    <source>
        <strain evidence="2">D3-1215</strain>
    </source>
</reference>